<dbReference type="GO" id="GO:0016592">
    <property type="term" value="C:mediator complex"/>
    <property type="evidence" value="ECO:0007669"/>
    <property type="project" value="InterPro"/>
</dbReference>
<dbReference type="Proteomes" id="UP000182334">
    <property type="component" value="Chromosome II"/>
</dbReference>
<evidence type="ECO:0000256" key="1">
    <source>
        <dbReference type="ARBA" id="ARBA00004123"/>
    </source>
</evidence>
<keyword evidence="5 7" id="KW-0804">Transcription</keyword>
<evidence type="ECO:0000256" key="6">
    <source>
        <dbReference type="ARBA" id="ARBA00023242"/>
    </source>
</evidence>
<keyword evidence="3 7" id="KW-0805">Transcription regulation</keyword>
<keyword evidence="10" id="KW-1185">Reference proteome</keyword>
<protein>
    <recommendedName>
        <fullName evidence="7">Mediator of RNA polymerase II transcription subunit 1</fullName>
    </recommendedName>
    <alternativeName>
        <fullName evidence="7">Mediator complex subunit 1</fullName>
    </alternativeName>
</protein>
<dbReference type="GO" id="GO:0045944">
    <property type="term" value="P:positive regulation of transcription by RNA polymerase II"/>
    <property type="evidence" value="ECO:0007669"/>
    <property type="project" value="UniProtKB-ARBA"/>
</dbReference>
<comment type="subcellular location">
    <subcellularLocation>
        <location evidence="1 7">Nucleus</location>
    </subcellularLocation>
</comment>
<dbReference type="EMBL" id="LT635757">
    <property type="protein sequence ID" value="SGZ49095.1"/>
    <property type="molecule type" value="Genomic_DNA"/>
</dbReference>
<evidence type="ECO:0000256" key="5">
    <source>
        <dbReference type="ARBA" id="ARBA00023163"/>
    </source>
</evidence>
<evidence type="ECO:0000313" key="10">
    <source>
        <dbReference type="Proteomes" id="UP000182334"/>
    </source>
</evidence>
<evidence type="ECO:0000256" key="4">
    <source>
        <dbReference type="ARBA" id="ARBA00023159"/>
    </source>
</evidence>
<evidence type="ECO:0000259" key="8">
    <source>
        <dbReference type="Pfam" id="PF10744"/>
    </source>
</evidence>
<gene>
    <name evidence="9" type="ORF">SAMEA4029010_CIC11G00000003661</name>
</gene>
<evidence type="ECO:0000313" key="9">
    <source>
        <dbReference type="EMBL" id="SGZ49095.1"/>
    </source>
</evidence>
<evidence type="ECO:0000256" key="3">
    <source>
        <dbReference type="ARBA" id="ARBA00023015"/>
    </source>
</evidence>
<dbReference type="OrthoDB" id="5310959at2759"/>
<accession>A0A1L0BFP7</accession>
<dbReference type="STRING" id="45354.A0A1L0BFP7"/>
<evidence type="ECO:0000256" key="7">
    <source>
        <dbReference type="RuleBase" id="RU364059"/>
    </source>
</evidence>
<name>A0A1L0BFP7_9ASCO</name>
<dbReference type="PANTHER" id="PTHR35041">
    <property type="entry name" value="MEDIATOR OF RNA POLYMERASE II TRANSCRIPTION SUBUNIT 1"/>
    <property type="match status" value="1"/>
</dbReference>
<keyword evidence="4 7" id="KW-0010">Activator</keyword>
<comment type="similarity">
    <text evidence="2 7">Belongs to the Mediator complex subunit 1 family.</text>
</comment>
<organism evidence="9 10">
    <name type="scientific">Sungouiella intermedia</name>
    <dbReference type="NCBI Taxonomy" id="45354"/>
    <lineage>
        <taxon>Eukaryota</taxon>
        <taxon>Fungi</taxon>
        <taxon>Dikarya</taxon>
        <taxon>Ascomycota</taxon>
        <taxon>Saccharomycotina</taxon>
        <taxon>Pichiomycetes</taxon>
        <taxon>Metschnikowiaceae</taxon>
        <taxon>Sungouiella</taxon>
    </lineage>
</organism>
<dbReference type="AlphaFoldDB" id="A0A1L0BFP7"/>
<keyword evidence="6 7" id="KW-0539">Nucleus</keyword>
<proteinExistence type="inferred from homology"/>
<dbReference type="GO" id="GO:0003712">
    <property type="term" value="F:transcription coregulator activity"/>
    <property type="evidence" value="ECO:0007669"/>
    <property type="project" value="InterPro"/>
</dbReference>
<dbReference type="Pfam" id="PF10744">
    <property type="entry name" value="Med1"/>
    <property type="match status" value="1"/>
</dbReference>
<dbReference type="PANTHER" id="PTHR35041:SF4">
    <property type="entry name" value="MEDIATOR OF RNA POLYMERASE II TRANSCRIPTION SUBUNIT 1"/>
    <property type="match status" value="1"/>
</dbReference>
<reference evidence="9 10" key="1">
    <citation type="submission" date="2016-10" db="EMBL/GenBank/DDBJ databases">
        <authorList>
            <person name="de Groot N.N."/>
        </authorList>
    </citation>
    <scope>NUCLEOTIDE SEQUENCE [LARGE SCALE GENOMIC DNA]</scope>
    <source>
        <strain evidence="9 10">CBS 141442</strain>
    </source>
</reference>
<evidence type="ECO:0000256" key="2">
    <source>
        <dbReference type="ARBA" id="ARBA00006210"/>
    </source>
</evidence>
<comment type="function">
    <text evidence="7">Component of the Mediator complex, a coactivator involved in the regulated transcription of nearly all RNA polymerase II-dependent genes. Mediator functions as a bridge to convey information from gene-specific regulatory proteins to the basal RNA polymerase II transcription machinery. Mediator is recruited to promoters by direct interactions with regulatory proteins and serves as a scaffold for the assembly of a functional preinitiation complex with RNA polymerase II and the general transcription factors.</text>
</comment>
<feature type="domain" description="Mediator complex subunit Med1" evidence="8">
    <location>
        <begin position="33"/>
        <end position="318"/>
    </location>
</feature>
<dbReference type="InterPro" id="IPR019680">
    <property type="entry name" value="Mediator_Med1"/>
</dbReference>
<sequence length="616" mass="68321">MSNVYYLTSQTVQYQHYPSSKLNMPGYNESLMESLGLLYDHSLNYHVSVKLIQKLAQYLKLDTFIDTEVQTTMESHIKNLKRLSIAGSLLLVDLDFAGDDVPTKVSLSSGNHSPGDSDASRQLSEPIGDAGKCIVLAEVQGLSTVVGIDFRKGGGVSFLNVRHDNNISVAEYILLSNLLRSTLGKFPVNLQYLANLDSLSPPDGDLVVYVDNMALFLSSIHATEIKADPGNWQVEEGWTSRVGKVALNDIEEGRLGVVLLFWKENRFLDRKRSPENLATGVIHKAILSIKESSLPSIDYVKEASSGVWRLLSLLAAFKNYKFVFDGDLHLHNGQSVTGLTSKNWALVLDISRPVFLPKSLLDFLGLTDYKVAKDAPYSDTFSRLSEDGLLEYELDAQDIKVSFVTEEIYQLVAIESFRIDSLIQLSKLLPIIRNWLVLTTLIRNVSRTSGAVLCDSRMEYSEANRKLKDSLKLPRDVTDEELVGLTTMSDVADYLGAPMLGGGADLSSFVKQDSRDDLMREESVKSEIAPAIASKGLKFVVKDIMYDSPDTDILVTVHGKTDSVEFSIELEVANGEIREQRTLKDVDMDAQNEVAKHYSQALALSEDPLLAFEVLT</sequence>